<dbReference type="SUPFAM" id="SSF64438">
    <property type="entry name" value="CNF1/YfiH-like putative cysteine hydrolases"/>
    <property type="match status" value="1"/>
</dbReference>
<keyword evidence="5" id="KW-0378">Hydrolase</keyword>
<keyword evidence="12" id="KW-1185">Reference proteome</keyword>
<dbReference type="PANTHER" id="PTHR30616">
    <property type="entry name" value="UNCHARACTERIZED PROTEIN YFIH"/>
    <property type="match status" value="1"/>
</dbReference>
<dbReference type="RefSeq" id="WP_187754630.1">
    <property type="nucleotide sequence ID" value="NZ_JABURY010000006.1"/>
</dbReference>
<evidence type="ECO:0000256" key="3">
    <source>
        <dbReference type="ARBA" id="ARBA00022679"/>
    </source>
</evidence>
<organism evidence="11 12">
    <name type="scientific">Frischella japonica</name>
    <dbReference type="NCBI Taxonomy" id="2741544"/>
    <lineage>
        <taxon>Bacteria</taxon>
        <taxon>Pseudomonadati</taxon>
        <taxon>Pseudomonadota</taxon>
        <taxon>Gammaproteobacteria</taxon>
        <taxon>Orbales</taxon>
        <taxon>Orbaceae</taxon>
        <taxon>Frischella</taxon>
    </lineage>
</organism>
<keyword evidence="3" id="KW-0808">Transferase</keyword>
<evidence type="ECO:0000256" key="1">
    <source>
        <dbReference type="ARBA" id="ARBA00000553"/>
    </source>
</evidence>
<dbReference type="InterPro" id="IPR011324">
    <property type="entry name" value="Cytotoxic_necrot_fac-like_cat"/>
</dbReference>
<proteinExistence type="inferred from homology"/>
<name>A0ABR7QVE3_9GAMM</name>
<evidence type="ECO:0000256" key="5">
    <source>
        <dbReference type="ARBA" id="ARBA00022801"/>
    </source>
</evidence>
<evidence type="ECO:0000256" key="6">
    <source>
        <dbReference type="ARBA" id="ARBA00022833"/>
    </source>
</evidence>
<evidence type="ECO:0000256" key="4">
    <source>
        <dbReference type="ARBA" id="ARBA00022723"/>
    </source>
</evidence>
<dbReference type="Proteomes" id="UP000651208">
    <property type="component" value="Unassembled WGS sequence"/>
</dbReference>
<dbReference type="Gene3D" id="3.60.140.10">
    <property type="entry name" value="CNF1/YfiH-like putative cysteine hydrolases"/>
    <property type="match status" value="1"/>
</dbReference>
<sequence>MENIYPYWPAPKNIRALTTIRQGGVSLQPYQSMNLANHVGDDELAVITNRQQIILQEKVPSSLAWLIQTHSTEVIDISSLTAFNTPLHADASYSCSANIVSVVLTADCLPVLFCSSSGDQVAAAHAGWRGLCGGILENTVKHFDCPTSKIMAWLGPAIGPQAFEVGIEVKQAFTQHDAKANVAFQLSKPIEQKYLANLYLLAKQRLLQLGITQIYGGEYCTYRQSERFFSYRRDKQTGRMASMIWFT</sequence>
<comment type="caution">
    <text evidence="11">The sequence shown here is derived from an EMBL/GenBank/DDBJ whole genome shotgun (WGS) entry which is preliminary data.</text>
</comment>
<evidence type="ECO:0000256" key="8">
    <source>
        <dbReference type="ARBA" id="ARBA00048968"/>
    </source>
</evidence>
<comment type="catalytic activity">
    <reaction evidence="9">
        <text>S-methyl-5'-thioadenosine + phosphate = 5-(methylsulfanyl)-alpha-D-ribose 1-phosphate + adenine</text>
        <dbReference type="Rhea" id="RHEA:11852"/>
        <dbReference type="ChEBI" id="CHEBI:16708"/>
        <dbReference type="ChEBI" id="CHEBI:17509"/>
        <dbReference type="ChEBI" id="CHEBI:43474"/>
        <dbReference type="ChEBI" id="CHEBI:58533"/>
        <dbReference type="EC" id="2.4.2.28"/>
    </reaction>
    <physiologicalReaction direction="left-to-right" evidence="9">
        <dbReference type="Rhea" id="RHEA:11853"/>
    </physiologicalReaction>
</comment>
<evidence type="ECO:0000256" key="2">
    <source>
        <dbReference type="ARBA" id="ARBA00007353"/>
    </source>
</evidence>
<dbReference type="InterPro" id="IPR003730">
    <property type="entry name" value="Cu_polyphenol_OxRdtase"/>
</dbReference>
<dbReference type="InterPro" id="IPR038371">
    <property type="entry name" value="Cu_polyphenol_OxRdtase_sf"/>
</dbReference>
<accession>A0ABR7QVE3</accession>
<dbReference type="PANTHER" id="PTHR30616:SF2">
    <property type="entry name" value="PURINE NUCLEOSIDE PHOSPHORYLASE LACC1"/>
    <property type="match status" value="1"/>
</dbReference>
<reference evidence="11 12" key="1">
    <citation type="submission" date="2020-06" db="EMBL/GenBank/DDBJ databases">
        <title>Frischella cerana isolated from Apis cerana gut homogenate.</title>
        <authorList>
            <person name="Wolter L.A."/>
            <person name="Suenami S."/>
            <person name="Miyazaki R."/>
        </authorList>
    </citation>
    <scope>NUCLEOTIDE SEQUENCE [LARGE SCALE GENOMIC DNA]</scope>
    <source>
        <strain evidence="11 12">Ac13</strain>
    </source>
</reference>
<keyword evidence="6" id="KW-0862">Zinc</keyword>
<comment type="similarity">
    <text evidence="2 10">Belongs to the purine nucleoside phosphorylase YfiH/LACC1 family.</text>
</comment>
<comment type="catalytic activity">
    <reaction evidence="1">
        <text>inosine + phosphate = alpha-D-ribose 1-phosphate + hypoxanthine</text>
        <dbReference type="Rhea" id="RHEA:27646"/>
        <dbReference type="ChEBI" id="CHEBI:17368"/>
        <dbReference type="ChEBI" id="CHEBI:17596"/>
        <dbReference type="ChEBI" id="CHEBI:43474"/>
        <dbReference type="ChEBI" id="CHEBI:57720"/>
        <dbReference type="EC" id="2.4.2.1"/>
    </reaction>
    <physiologicalReaction direction="left-to-right" evidence="1">
        <dbReference type="Rhea" id="RHEA:27647"/>
    </physiologicalReaction>
</comment>
<evidence type="ECO:0000313" key="12">
    <source>
        <dbReference type="Proteomes" id="UP000651208"/>
    </source>
</evidence>
<keyword evidence="4" id="KW-0479">Metal-binding</keyword>
<dbReference type="Pfam" id="PF02578">
    <property type="entry name" value="Cu-oxidase_4"/>
    <property type="match status" value="1"/>
</dbReference>
<comment type="catalytic activity">
    <reaction evidence="8">
        <text>adenosine + phosphate = alpha-D-ribose 1-phosphate + adenine</text>
        <dbReference type="Rhea" id="RHEA:27642"/>
        <dbReference type="ChEBI" id="CHEBI:16335"/>
        <dbReference type="ChEBI" id="CHEBI:16708"/>
        <dbReference type="ChEBI" id="CHEBI:43474"/>
        <dbReference type="ChEBI" id="CHEBI:57720"/>
        <dbReference type="EC" id="2.4.2.1"/>
    </reaction>
    <physiologicalReaction direction="left-to-right" evidence="8">
        <dbReference type="Rhea" id="RHEA:27643"/>
    </physiologicalReaction>
</comment>
<evidence type="ECO:0000313" key="11">
    <source>
        <dbReference type="EMBL" id="MBC9130189.1"/>
    </source>
</evidence>
<evidence type="ECO:0000256" key="10">
    <source>
        <dbReference type="RuleBase" id="RU361274"/>
    </source>
</evidence>
<evidence type="ECO:0000256" key="7">
    <source>
        <dbReference type="ARBA" id="ARBA00047989"/>
    </source>
</evidence>
<gene>
    <name evidence="11" type="primary">pgeF</name>
    <name evidence="11" type="ORF">FcAc13_02570</name>
</gene>
<protein>
    <recommendedName>
        <fullName evidence="10">Purine nucleoside phosphorylase</fullName>
    </recommendedName>
</protein>
<dbReference type="NCBIfam" id="TIGR00726">
    <property type="entry name" value="peptidoglycan editing factor PgeF"/>
    <property type="match status" value="1"/>
</dbReference>
<dbReference type="CDD" id="cd16833">
    <property type="entry name" value="YfiH"/>
    <property type="match status" value="1"/>
</dbReference>
<comment type="catalytic activity">
    <reaction evidence="7">
        <text>adenosine + H2O + H(+) = inosine + NH4(+)</text>
        <dbReference type="Rhea" id="RHEA:24408"/>
        <dbReference type="ChEBI" id="CHEBI:15377"/>
        <dbReference type="ChEBI" id="CHEBI:15378"/>
        <dbReference type="ChEBI" id="CHEBI:16335"/>
        <dbReference type="ChEBI" id="CHEBI:17596"/>
        <dbReference type="ChEBI" id="CHEBI:28938"/>
        <dbReference type="EC" id="3.5.4.4"/>
    </reaction>
    <physiologicalReaction direction="left-to-right" evidence="7">
        <dbReference type="Rhea" id="RHEA:24409"/>
    </physiologicalReaction>
</comment>
<dbReference type="EMBL" id="JABURY010000006">
    <property type="protein sequence ID" value="MBC9130189.1"/>
    <property type="molecule type" value="Genomic_DNA"/>
</dbReference>
<evidence type="ECO:0000256" key="9">
    <source>
        <dbReference type="ARBA" id="ARBA00049893"/>
    </source>
</evidence>